<dbReference type="EMBL" id="BMPI01000094">
    <property type="protein sequence ID" value="GGM83944.1"/>
    <property type="molecule type" value="Genomic_DNA"/>
</dbReference>
<protein>
    <submittedName>
        <fullName evidence="2">Uncharacterized protein</fullName>
    </submittedName>
</protein>
<name>A0A917X734_9ACTN</name>
<reference evidence="2" key="1">
    <citation type="journal article" date="2014" name="Int. J. Syst. Evol. Microbiol.">
        <title>Complete genome sequence of Corynebacterium casei LMG S-19264T (=DSM 44701T), isolated from a smear-ripened cheese.</title>
        <authorList>
            <consortium name="US DOE Joint Genome Institute (JGI-PGF)"/>
            <person name="Walter F."/>
            <person name="Albersmeier A."/>
            <person name="Kalinowski J."/>
            <person name="Ruckert C."/>
        </authorList>
    </citation>
    <scope>NUCLEOTIDE SEQUENCE</scope>
    <source>
        <strain evidence="2">JCM 19831</strain>
    </source>
</reference>
<evidence type="ECO:0000313" key="3">
    <source>
        <dbReference type="Proteomes" id="UP000642070"/>
    </source>
</evidence>
<dbReference type="Proteomes" id="UP000642070">
    <property type="component" value="Unassembled WGS sequence"/>
</dbReference>
<sequence length="142" mass="12835">MPGAGGAEVGGTDARAVYVRPGCPVDGIWPRLGGAAAGGVSVTGGAEAEAGPGWGGGTWAEPAGTRAEPDAGGTWAEPELADGGAAHGLSAGAAGAFAAAAVNGGAEAGGADVGGVDSGAGWATGMKPGNEPGGPGTGWAGG</sequence>
<organism evidence="2 3">
    <name type="scientific">Dactylosporangium sucinum</name>
    <dbReference type="NCBI Taxonomy" id="1424081"/>
    <lineage>
        <taxon>Bacteria</taxon>
        <taxon>Bacillati</taxon>
        <taxon>Actinomycetota</taxon>
        <taxon>Actinomycetes</taxon>
        <taxon>Micromonosporales</taxon>
        <taxon>Micromonosporaceae</taxon>
        <taxon>Dactylosporangium</taxon>
    </lineage>
</organism>
<feature type="compositionally biased region" description="Gly residues" evidence="1">
    <location>
        <begin position="131"/>
        <end position="142"/>
    </location>
</feature>
<keyword evidence="3" id="KW-1185">Reference proteome</keyword>
<feature type="region of interest" description="Disordered" evidence="1">
    <location>
        <begin position="43"/>
        <end position="88"/>
    </location>
</feature>
<evidence type="ECO:0000313" key="2">
    <source>
        <dbReference type="EMBL" id="GGM83944.1"/>
    </source>
</evidence>
<feature type="region of interest" description="Disordered" evidence="1">
    <location>
        <begin position="122"/>
        <end position="142"/>
    </location>
</feature>
<evidence type="ECO:0000256" key="1">
    <source>
        <dbReference type="SAM" id="MobiDB-lite"/>
    </source>
</evidence>
<dbReference type="AlphaFoldDB" id="A0A917X734"/>
<comment type="caution">
    <text evidence="2">The sequence shown here is derived from an EMBL/GenBank/DDBJ whole genome shotgun (WGS) entry which is preliminary data.</text>
</comment>
<reference evidence="2" key="2">
    <citation type="submission" date="2020-09" db="EMBL/GenBank/DDBJ databases">
        <authorList>
            <person name="Sun Q."/>
            <person name="Ohkuma M."/>
        </authorList>
    </citation>
    <scope>NUCLEOTIDE SEQUENCE</scope>
    <source>
        <strain evidence="2">JCM 19831</strain>
    </source>
</reference>
<accession>A0A917X734</accession>
<proteinExistence type="predicted"/>
<gene>
    <name evidence="2" type="ORF">GCM10007977_101740</name>
</gene>